<evidence type="ECO:0000256" key="5">
    <source>
        <dbReference type="ARBA" id="ARBA00022490"/>
    </source>
</evidence>
<evidence type="ECO:0000256" key="13">
    <source>
        <dbReference type="PIRSR" id="PIRSR000350-2"/>
    </source>
</evidence>
<keyword evidence="5" id="KW-0963">Cytoplasm</keyword>
<feature type="domain" description="FAD/NAD(P)-binding" evidence="18">
    <location>
        <begin position="4"/>
        <end position="344"/>
    </location>
</feature>
<dbReference type="FunFam" id="3.30.390.30:FF:000001">
    <property type="entry name" value="Dihydrolipoyl dehydrogenase"/>
    <property type="match status" value="1"/>
</dbReference>
<organism evidence="19">
    <name type="scientific">uncultured spirochete</name>
    <dbReference type="NCBI Taxonomy" id="156406"/>
    <lineage>
        <taxon>Bacteria</taxon>
        <taxon>Pseudomonadati</taxon>
        <taxon>Spirochaetota</taxon>
        <taxon>Spirochaetia</taxon>
        <taxon>Spirochaetales</taxon>
        <taxon>environmental samples</taxon>
    </lineage>
</organism>
<dbReference type="GO" id="GO:0004148">
    <property type="term" value="F:dihydrolipoyl dehydrogenase (NADH) activity"/>
    <property type="evidence" value="ECO:0007669"/>
    <property type="project" value="UniProtKB-EC"/>
</dbReference>
<evidence type="ECO:0000256" key="1">
    <source>
        <dbReference type="ARBA" id="ARBA00004496"/>
    </source>
</evidence>
<comment type="subcellular location">
    <subcellularLocation>
        <location evidence="1">Cytoplasm</location>
    </subcellularLocation>
</comment>
<evidence type="ECO:0000256" key="14">
    <source>
        <dbReference type="PIRSR" id="PIRSR000350-3"/>
    </source>
</evidence>
<dbReference type="Gene3D" id="3.50.50.60">
    <property type="entry name" value="FAD/NAD(P)-binding domain"/>
    <property type="match status" value="2"/>
</dbReference>
<keyword evidence="10" id="KW-1015">Disulfide bond</keyword>
<dbReference type="InterPro" id="IPR036188">
    <property type="entry name" value="FAD/NAD-bd_sf"/>
</dbReference>
<feature type="binding site" evidence="14">
    <location>
        <position position="113"/>
    </location>
    <ligand>
        <name>FAD</name>
        <dbReference type="ChEBI" id="CHEBI:57692"/>
    </ligand>
</feature>
<evidence type="ECO:0000256" key="11">
    <source>
        <dbReference type="ARBA" id="ARBA00023284"/>
    </source>
</evidence>
<feature type="disulfide bond" description="Redox-active" evidence="15">
    <location>
        <begin position="41"/>
        <end position="46"/>
    </location>
</feature>
<keyword evidence="14" id="KW-0547">Nucleotide-binding</keyword>
<keyword evidence="11 16" id="KW-0676">Redox-active center</keyword>
<dbReference type="PROSITE" id="PS00076">
    <property type="entry name" value="PYRIDINE_REDOX_1"/>
    <property type="match status" value="1"/>
</dbReference>
<accession>A0A3P3XGA7</accession>
<evidence type="ECO:0000256" key="15">
    <source>
        <dbReference type="PIRSR" id="PIRSR000350-4"/>
    </source>
</evidence>
<evidence type="ECO:0000256" key="7">
    <source>
        <dbReference type="ARBA" id="ARBA00022827"/>
    </source>
</evidence>
<dbReference type="InterPro" id="IPR006258">
    <property type="entry name" value="Lipoamide_DH"/>
</dbReference>
<dbReference type="SUPFAM" id="SSF51905">
    <property type="entry name" value="FAD/NAD(P)-binding domain"/>
    <property type="match status" value="1"/>
</dbReference>
<comment type="cofactor">
    <cofactor evidence="14 16">
        <name>FAD</name>
        <dbReference type="ChEBI" id="CHEBI:57692"/>
    </cofactor>
    <text evidence="14 16">Binds 1 FAD per subunit.</text>
</comment>
<evidence type="ECO:0000256" key="2">
    <source>
        <dbReference type="ARBA" id="ARBA00007532"/>
    </source>
</evidence>
<dbReference type="PANTHER" id="PTHR22912:SF217">
    <property type="entry name" value="DIHYDROLIPOYL DEHYDROGENASE"/>
    <property type="match status" value="1"/>
</dbReference>
<evidence type="ECO:0000256" key="8">
    <source>
        <dbReference type="ARBA" id="ARBA00023002"/>
    </source>
</evidence>
<evidence type="ECO:0000256" key="9">
    <source>
        <dbReference type="ARBA" id="ARBA00023027"/>
    </source>
</evidence>
<evidence type="ECO:0000256" key="6">
    <source>
        <dbReference type="ARBA" id="ARBA00022630"/>
    </source>
</evidence>
<evidence type="ECO:0000259" key="17">
    <source>
        <dbReference type="Pfam" id="PF02852"/>
    </source>
</evidence>
<dbReference type="Pfam" id="PF02852">
    <property type="entry name" value="Pyr_redox_dim"/>
    <property type="match status" value="1"/>
</dbReference>
<dbReference type="PANTHER" id="PTHR22912">
    <property type="entry name" value="DISULFIDE OXIDOREDUCTASE"/>
    <property type="match status" value="1"/>
</dbReference>
<dbReference type="GO" id="GO:0006103">
    <property type="term" value="P:2-oxoglutarate metabolic process"/>
    <property type="evidence" value="ECO:0007669"/>
    <property type="project" value="TreeGrafter"/>
</dbReference>
<feature type="binding site" evidence="14">
    <location>
        <begin position="204"/>
        <end position="211"/>
    </location>
    <ligand>
        <name>NAD(+)</name>
        <dbReference type="ChEBI" id="CHEBI:57540"/>
    </ligand>
</feature>
<evidence type="ECO:0000259" key="18">
    <source>
        <dbReference type="Pfam" id="PF07992"/>
    </source>
</evidence>
<sequence>MAHYDVAILGGGPGGYLAAERLAEAHLRVALIEKGDIGGTCLNIGCIPTKTLLNSAKLYTHAKESSPFGIETEGVRVNWQRTLEWKNEVVTRLRRSLELTLKKAGVEIVRGSGMLTGAKTIEVRPETKNQKALSEPAGTASANLASADLAPTGPLQLEADQIIIATGSSPILPPIPGTAGNPAIKDSTGLLSLSEIPQKLCIIGGGVIGVEFASLFSALGSMVTVIEMMDEIVPVMDPQMAMMLRNALKQVTFLRSTKVTAVNGNKVEYQTKTGEQGSVEADIVLMSVGRKANIEGWGAQEAGLEIKNRSIATDEHMRTNLPGVWAIGDVTGKSQLAHAAYRMAEVAVADILARRTGQHGPQIFVPETVPWALYSMPEAAGVGYTESEAKAKGYEIEVIRSPYGVSGRFIAENGFSAPGSIKIIMEKDSQRLLGIHLLGPYASEHIWGLALALERRLPWSALQNMVFPHPTVSEVIREAAWNAHK</sequence>
<gene>
    <name evidence="19" type="primary">lpdA</name>
    <name evidence="19" type="ORF">SPIROBIBN47_150092</name>
</gene>
<comment type="catalytic activity">
    <reaction evidence="12 16">
        <text>N(6)-[(R)-dihydrolipoyl]-L-lysyl-[protein] + NAD(+) = N(6)-[(R)-lipoyl]-L-lysyl-[protein] + NADH + H(+)</text>
        <dbReference type="Rhea" id="RHEA:15045"/>
        <dbReference type="Rhea" id="RHEA-COMP:10474"/>
        <dbReference type="Rhea" id="RHEA-COMP:10475"/>
        <dbReference type="ChEBI" id="CHEBI:15378"/>
        <dbReference type="ChEBI" id="CHEBI:57540"/>
        <dbReference type="ChEBI" id="CHEBI:57945"/>
        <dbReference type="ChEBI" id="CHEBI:83099"/>
        <dbReference type="ChEBI" id="CHEBI:83100"/>
        <dbReference type="EC" id="1.8.1.4"/>
    </reaction>
</comment>
<keyword evidence="6 16" id="KW-0285">Flavoprotein</keyword>
<keyword evidence="7 14" id="KW-0274">FAD</keyword>
<dbReference type="PIRSF" id="PIRSF000350">
    <property type="entry name" value="Mercury_reductase_MerA"/>
    <property type="match status" value="1"/>
</dbReference>
<evidence type="ECO:0000256" key="12">
    <source>
        <dbReference type="ARBA" id="ARBA00049187"/>
    </source>
</evidence>
<feature type="binding site" evidence="14">
    <location>
        <position position="329"/>
    </location>
    <ligand>
        <name>FAD</name>
        <dbReference type="ChEBI" id="CHEBI:57692"/>
    </ligand>
</feature>
<dbReference type="PRINTS" id="PR00411">
    <property type="entry name" value="PNDRDTASEI"/>
</dbReference>
<dbReference type="GO" id="GO:0050660">
    <property type="term" value="F:flavin adenine dinucleotide binding"/>
    <property type="evidence" value="ECO:0007669"/>
    <property type="project" value="InterPro"/>
</dbReference>
<dbReference type="EMBL" id="FWDM01000007">
    <property type="protein sequence ID" value="SLM10696.1"/>
    <property type="molecule type" value="Genomic_DNA"/>
</dbReference>
<dbReference type="InterPro" id="IPR004099">
    <property type="entry name" value="Pyr_nucl-diS_OxRdtase_dimer"/>
</dbReference>
<evidence type="ECO:0000256" key="4">
    <source>
        <dbReference type="ARBA" id="ARBA00016961"/>
    </source>
</evidence>
<evidence type="ECO:0000256" key="10">
    <source>
        <dbReference type="ARBA" id="ARBA00023157"/>
    </source>
</evidence>
<dbReference type="Gene3D" id="3.30.390.30">
    <property type="match status" value="1"/>
</dbReference>
<evidence type="ECO:0000256" key="3">
    <source>
        <dbReference type="ARBA" id="ARBA00012608"/>
    </source>
</evidence>
<dbReference type="PRINTS" id="PR00368">
    <property type="entry name" value="FADPNR"/>
</dbReference>
<name>A0A3P3XGA7_9SPIR</name>
<dbReference type="InterPro" id="IPR023753">
    <property type="entry name" value="FAD/NAD-binding_dom"/>
</dbReference>
<dbReference type="EC" id="1.8.1.4" evidence="3 16"/>
<feature type="domain" description="Pyridine nucleotide-disulphide oxidoreductase dimerisation" evidence="17">
    <location>
        <begin position="369"/>
        <end position="480"/>
    </location>
</feature>
<keyword evidence="8 16" id="KW-0560">Oxidoreductase</keyword>
<keyword evidence="9 14" id="KW-0520">NAD</keyword>
<feature type="binding site" evidence="14">
    <location>
        <position position="289"/>
    </location>
    <ligand>
        <name>NAD(+)</name>
        <dbReference type="ChEBI" id="CHEBI:57540"/>
    </ligand>
</feature>
<dbReference type="Pfam" id="PF07992">
    <property type="entry name" value="Pyr_redox_2"/>
    <property type="match status" value="1"/>
</dbReference>
<proteinExistence type="inferred from homology"/>
<evidence type="ECO:0000313" key="19">
    <source>
        <dbReference type="EMBL" id="SLM10696.1"/>
    </source>
</evidence>
<dbReference type="SUPFAM" id="SSF55424">
    <property type="entry name" value="FAD/NAD-linked reductases, dimerisation (C-terminal) domain"/>
    <property type="match status" value="1"/>
</dbReference>
<dbReference type="InterPro" id="IPR050151">
    <property type="entry name" value="Class-I_Pyr_Nuc-Dis_Oxidored"/>
</dbReference>
<evidence type="ECO:0000256" key="16">
    <source>
        <dbReference type="RuleBase" id="RU003692"/>
    </source>
</evidence>
<feature type="binding site" evidence="14">
    <location>
        <position position="227"/>
    </location>
    <ligand>
        <name>NAD(+)</name>
        <dbReference type="ChEBI" id="CHEBI:57540"/>
    </ligand>
</feature>
<dbReference type="GO" id="GO:0005737">
    <property type="term" value="C:cytoplasm"/>
    <property type="evidence" value="ECO:0007669"/>
    <property type="project" value="UniProtKB-SubCell"/>
</dbReference>
<dbReference type="InterPro" id="IPR012999">
    <property type="entry name" value="Pyr_OxRdtase_I_AS"/>
</dbReference>
<dbReference type="InterPro" id="IPR001100">
    <property type="entry name" value="Pyr_nuc-diS_OxRdtase"/>
</dbReference>
<feature type="active site" description="Proton acceptor" evidence="13">
    <location>
        <position position="469"/>
    </location>
</feature>
<protein>
    <recommendedName>
        <fullName evidence="4 16">Dihydrolipoyl dehydrogenase</fullName>
        <ecNumber evidence="3 16">1.8.1.4</ecNumber>
    </recommendedName>
</protein>
<comment type="similarity">
    <text evidence="2 16">Belongs to the class-I pyridine nucleotide-disulfide oxidoreductase family.</text>
</comment>
<feature type="binding site" evidence="14">
    <location>
        <position position="50"/>
    </location>
    <ligand>
        <name>FAD</name>
        <dbReference type="ChEBI" id="CHEBI:57692"/>
    </ligand>
</feature>
<feature type="binding site" evidence="14">
    <location>
        <begin position="166"/>
        <end position="168"/>
    </location>
    <ligand>
        <name>FAD</name>
        <dbReference type="ChEBI" id="CHEBI:57692"/>
    </ligand>
</feature>
<reference evidence="19" key="1">
    <citation type="submission" date="2017-02" db="EMBL/GenBank/DDBJ databases">
        <authorList>
            <person name="Regsiter A."/>
            <person name="William W."/>
        </authorList>
    </citation>
    <scope>NUCLEOTIDE SEQUENCE</scope>
    <source>
        <strain evidence="19">Bib</strain>
    </source>
</reference>
<dbReference type="InterPro" id="IPR016156">
    <property type="entry name" value="FAD/NAD-linked_Rdtase_dimer_sf"/>
</dbReference>
<comment type="miscellaneous">
    <text evidence="16">The active site is a redox-active disulfide bond.</text>
</comment>
<dbReference type="AlphaFoldDB" id="A0A3P3XGA7"/>
<dbReference type="NCBIfam" id="TIGR01350">
    <property type="entry name" value="lipoamide_DH"/>
    <property type="match status" value="1"/>
</dbReference>